<feature type="region of interest" description="Disordered" evidence="1">
    <location>
        <begin position="1"/>
        <end position="21"/>
    </location>
</feature>
<dbReference type="Proteomes" id="UP000642571">
    <property type="component" value="Unassembled WGS sequence"/>
</dbReference>
<reference evidence="3" key="1">
    <citation type="journal article" date="2019" name="Int. J. Syst. Evol. Microbiol.">
        <title>The Global Catalogue of Microorganisms (GCM) 10K type strain sequencing project: providing services to taxonomists for standard genome sequencing and annotation.</title>
        <authorList>
            <consortium name="The Broad Institute Genomics Platform"/>
            <consortium name="The Broad Institute Genome Sequencing Center for Infectious Disease"/>
            <person name="Wu L."/>
            <person name="Ma J."/>
        </authorList>
    </citation>
    <scope>NUCLEOTIDE SEQUENCE [LARGE SCALE GENOMIC DNA]</scope>
    <source>
        <strain evidence="3">CGMCC 1.15353</strain>
    </source>
</reference>
<keyword evidence="3" id="KW-1185">Reference proteome</keyword>
<protein>
    <submittedName>
        <fullName evidence="2">Uncharacterized protein</fullName>
    </submittedName>
</protein>
<name>A0ABQ1PUH3_9BACI</name>
<organism evidence="2 3">
    <name type="scientific">Pontibacillus salipaludis</name>
    <dbReference type="NCBI Taxonomy" id="1697394"/>
    <lineage>
        <taxon>Bacteria</taxon>
        <taxon>Bacillati</taxon>
        <taxon>Bacillota</taxon>
        <taxon>Bacilli</taxon>
        <taxon>Bacillales</taxon>
        <taxon>Bacillaceae</taxon>
        <taxon>Pontibacillus</taxon>
    </lineage>
</organism>
<evidence type="ECO:0000256" key="1">
    <source>
        <dbReference type="SAM" id="MobiDB-lite"/>
    </source>
</evidence>
<gene>
    <name evidence="2" type="ORF">GCM10011389_09430</name>
</gene>
<proteinExistence type="predicted"/>
<dbReference type="EMBL" id="BMIN01000003">
    <property type="protein sequence ID" value="GGD04019.1"/>
    <property type="molecule type" value="Genomic_DNA"/>
</dbReference>
<evidence type="ECO:0000313" key="2">
    <source>
        <dbReference type="EMBL" id="GGD04019.1"/>
    </source>
</evidence>
<comment type="caution">
    <text evidence="2">The sequence shown here is derived from an EMBL/GenBank/DDBJ whole genome shotgun (WGS) entry which is preliminary data.</text>
</comment>
<evidence type="ECO:0000313" key="3">
    <source>
        <dbReference type="Proteomes" id="UP000642571"/>
    </source>
</evidence>
<sequence length="61" mass="6792">MRPRIPALPGEEAHQLPTGKRVVSRPTFHSIKLTETSLNFLGISIFENKNRPRGGGACFFI</sequence>
<accession>A0ABQ1PUH3</accession>